<evidence type="ECO:0000256" key="6">
    <source>
        <dbReference type="ARBA" id="ARBA00022741"/>
    </source>
</evidence>
<dbReference type="PANTHER" id="PTHR33571:SF14">
    <property type="entry name" value="PROTEIN ADENYLYLTRANSFERASE MJ0435-RELATED"/>
    <property type="match status" value="1"/>
</dbReference>
<dbReference type="GO" id="GO:0016779">
    <property type="term" value="F:nucleotidyltransferase activity"/>
    <property type="evidence" value="ECO:0007669"/>
    <property type="project" value="UniProtKB-KW"/>
</dbReference>
<dbReference type="InterPro" id="IPR052038">
    <property type="entry name" value="Type-VII_TA_antitoxin"/>
</dbReference>
<dbReference type="EMBL" id="QSOF01000001">
    <property type="protein sequence ID" value="RGI80007.1"/>
    <property type="molecule type" value="Genomic_DNA"/>
</dbReference>
<dbReference type="AlphaFoldDB" id="A0A374NB00"/>
<evidence type="ECO:0000313" key="15">
    <source>
        <dbReference type="Proteomes" id="UP000283601"/>
    </source>
</evidence>
<dbReference type="PANTHER" id="PTHR33571">
    <property type="entry name" value="SSL8005 PROTEIN"/>
    <property type="match status" value="1"/>
</dbReference>
<dbReference type="EMBL" id="JAFBJK010000004">
    <property type="protein sequence ID" value="MBT8727549.1"/>
    <property type="molecule type" value="Genomic_DNA"/>
</dbReference>
<comment type="caution">
    <text evidence="12">The sequence shown here is derived from an EMBL/GenBank/DDBJ whole genome shotgun (WGS) entry which is preliminary data.</text>
</comment>
<evidence type="ECO:0000313" key="14">
    <source>
        <dbReference type="Proteomes" id="UP000263754"/>
    </source>
</evidence>
<dbReference type="SUPFAM" id="SSF81301">
    <property type="entry name" value="Nucleotidyltransferase"/>
    <property type="match status" value="1"/>
</dbReference>
<evidence type="ECO:0000313" key="13">
    <source>
        <dbReference type="EMBL" id="RHE26001.1"/>
    </source>
</evidence>
<proteinExistence type="inferred from homology"/>
<organism evidence="12 14">
    <name type="scientific">Bacteroides uniformis</name>
    <dbReference type="NCBI Taxonomy" id="820"/>
    <lineage>
        <taxon>Bacteria</taxon>
        <taxon>Pseudomonadati</taxon>
        <taxon>Bacteroidota</taxon>
        <taxon>Bacteroidia</taxon>
        <taxon>Bacteroidales</taxon>
        <taxon>Bacteroidaceae</taxon>
        <taxon>Bacteroides</taxon>
    </lineage>
</organism>
<reference evidence="11 16" key="2">
    <citation type="submission" date="2020-12" db="EMBL/GenBank/DDBJ databases">
        <title>Microorganisms.</title>
        <authorList>
            <person name="Matos J."/>
            <person name="Faleiro L."/>
            <person name="Duarte I."/>
        </authorList>
    </citation>
    <scope>NUCLEOTIDE SEQUENCE [LARGE SCALE GENOMIC DNA]</scope>
    <source>
        <strain evidence="11 16">PtFD3Pch2</strain>
    </source>
</reference>
<evidence type="ECO:0000256" key="8">
    <source>
        <dbReference type="ARBA" id="ARBA00022842"/>
    </source>
</evidence>
<dbReference type="Gene3D" id="3.30.460.10">
    <property type="entry name" value="Beta Polymerase, domain 2"/>
    <property type="match status" value="1"/>
</dbReference>
<dbReference type="Proteomes" id="UP000283601">
    <property type="component" value="Unassembled WGS sequence"/>
</dbReference>
<dbReference type="RefSeq" id="WP_117713476.1">
    <property type="nucleotide sequence ID" value="NZ_BAABXG010000001.1"/>
</dbReference>
<evidence type="ECO:0000256" key="3">
    <source>
        <dbReference type="ARBA" id="ARBA00022679"/>
    </source>
</evidence>
<dbReference type="CDD" id="cd05403">
    <property type="entry name" value="NT_KNTase_like"/>
    <property type="match status" value="1"/>
</dbReference>
<keyword evidence="16" id="KW-1185">Reference proteome</keyword>
<feature type="domain" description="Polymerase nucleotidyl transferase" evidence="10">
    <location>
        <begin position="12"/>
        <end position="96"/>
    </location>
</feature>
<keyword evidence="2" id="KW-1277">Toxin-antitoxin system</keyword>
<dbReference type="Proteomes" id="UP000263754">
    <property type="component" value="Unassembled WGS sequence"/>
</dbReference>
<keyword evidence="7" id="KW-0067">ATP-binding</keyword>
<comment type="similarity">
    <text evidence="9">Belongs to the MntA antitoxin family.</text>
</comment>
<evidence type="ECO:0000256" key="9">
    <source>
        <dbReference type="ARBA" id="ARBA00038276"/>
    </source>
</evidence>
<reference evidence="14 15" key="1">
    <citation type="submission" date="2018-08" db="EMBL/GenBank/DDBJ databases">
        <title>A genome reference for cultivated species of the human gut microbiota.</title>
        <authorList>
            <person name="Zou Y."/>
            <person name="Xue W."/>
            <person name="Luo G."/>
        </authorList>
    </citation>
    <scope>NUCLEOTIDE SEQUENCE [LARGE SCALE GENOMIC DNA]</scope>
    <source>
        <strain evidence="13 15">AM29-12AC</strain>
        <strain evidence="12 14">TM10-17</strain>
    </source>
</reference>
<protein>
    <submittedName>
        <fullName evidence="12">DNA polymerase subunit beta</fullName>
    </submittedName>
    <submittedName>
        <fullName evidence="11">Nucleotidyltransferase family protein</fullName>
    </submittedName>
</protein>
<evidence type="ECO:0000256" key="2">
    <source>
        <dbReference type="ARBA" id="ARBA00022649"/>
    </source>
</evidence>
<dbReference type="InterPro" id="IPR043519">
    <property type="entry name" value="NT_sf"/>
</dbReference>
<keyword evidence="4" id="KW-0548">Nucleotidyltransferase</keyword>
<dbReference type="Proteomes" id="UP001196342">
    <property type="component" value="Unassembled WGS sequence"/>
</dbReference>
<dbReference type="EMBL" id="QSJZ01000001">
    <property type="protein sequence ID" value="RHE26001.1"/>
    <property type="molecule type" value="Genomic_DNA"/>
</dbReference>
<name>A0A374NB00_BACUN</name>
<keyword evidence="6" id="KW-0547">Nucleotide-binding</keyword>
<dbReference type="InterPro" id="IPR002934">
    <property type="entry name" value="Polymerase_NTP_transf_dom"/>
</dbReference>
<keyword evidence="3" id="KW-0808">Transferase</keyword>
<evidence type="ECO:0000256" key="4">
    <source>
        <dbReference type="ARBA" id="ARBA00022695"/>
    </source>
</evidence>
<dbReference type="Pfam" id="PF01909">
    <property type="entry name" value="NTP_transf_2"/>
    <property type="match status" value="1"/>
</dbReference>
<sequence length="97" mass="11060">MKTTSEYIALLRKYMAENAYKYGIMRMGIFGSVARGEQTAESDVDVCIELQTPSMFSLVHIKEELQLLFGCAVDIVRLREDMDGILRQNIMEEGIYA</sequence>
<keyword evidence="5" id="KW-0479">Metal-binding</keyword>
<gene>
    <name evidence="13" type="ORF">DW758_02785</name>
    <name evidence="12" type="ORF">DXD90_00290</name>
    <name evidence="11" type="ORF">JQN06_15560</name>
</gene>
<evidence type="ECO:0000313" key="11">
    <source>
        <dbReference type="EMBL" id="MBT8727549.1"/>
    </source>
</evidence>
<accession>A0A374NB00</accession>
<evidence type="ECO:0000313" key="12">
    <source>
        <dbReference type="EMBL" id="RGI80007.1"/>
    </source>
</evidence>
<evidence type="ECO:0000313" key="16">
    <source>
        <dbReference type="Proteomes" id="UP001196342"/>
    </source>
</evidence>
<dbReference type="GO" id="GO:0046872">
    <property type="term" value="F:metal ion binding"/>
    <property type="evidence" value="ECO:0007669"/>
    <property type="project" value="UniProtKB-KW"/>
</dbReference>
<evidence type="ECO:0000259" key="10">
    <source>
        <dbReference type="Pfam" id="PF01909"/>
    </source>
</evidence>
<evidence type="ECO:0000256" key="5">
    <source>
        <dbReference type="ARBA" id="ARBA00022723"/>
    </source>
</evidence>
<evidence type="ECO:0000256" key="7">
    <source>
        <dbReference type="ARBA" id="ARBA00022840"/>
    </source>
</evidence>
<keyword evidence="8" id="KW-0460">Magnesium</keyword>
<dbReference type="GO" id="GO:0005524">
    <property type="term" value="F:ATP binding"/>
    <property type="evidence" value="ECO:0007669"/>
    <property type="project" value="UniProtKB-KW"/>
</dbReference>
<comment type="cofactor">
    <cofactor evidence="1">
        <name>Mg(2+)</name>
        <dbReference type="ChEBI" id="CHEBI:18420"/>
    </cofactor>
</comment>
<evidence type="ECO:0000256" key="1">
    <source>
        <dbReference type="ARBA" id="ARBA00001946"/>
    </source>
</evidence>